<protein>
    <submittedName>
        <fullName evidence="4">Helix-turn-helix domain-containing protein</fullName>
    </submittedName>
</protein>
<dbReference type="PANTHER" id="PTHR33744:SF17">
    <property type="entry name" value="CONSERVED PROTEIN"/>
    <property type="match status" value="1"/>
</dbReference>
<reference evidence="5" key="1">
    <citation type="journal article" date="2019" name="Int. J. Syst. Evol. Microbiol.">
        <title>The Global Catalogue of Microorganisms (GCM) 10K type strain sequencing project: providing services to taxonomists for standard genome sequencing and annotation.</title>
        <authorList>
            <consortium name="The Broad Institute Genomics Platform"/>
            <consortium name="The Broad Institute Genome Sequencing Center for Infectious Disease"/>
            <person name="Wu L."/>
            <person name="Ma J."/>
        </authorList>
    </citation>
    <scope>NUCLEOTIDE SEQUENCE [LARGE SCALE GENOMIC DNA]</scope>
    <source>
        <strain evidence="5">JCM 9651</strain>
    </source>
</reference>
<dbReference type="InterPro" id="IPR051448">
    <property type="entry name" value="CdaR-like_regulators"/>
</dbReference>
<comment type="similarity">
    <text evidence="1">Belongs to the CdaR family.</text>
</comment>
<gene>
    <name evidence="4" type="ORF">GCM10020367_56090</name>
</gene>
<dbReference type="InterPro" id="IPR009057">
    <property type="entry name" value="Homeodomain-like_sf"/>
</dbReference>
<evidence type="ECO:0000313" key="4">
    <source>
        <dbReference type="EMBL" id="GAA3378055.1"/>
    </source>
</evidence>
<accession>A0ABP6SJB6</accession>
<dbReference type="Pfam" id="PF13556">
    <property type="entry name" value="HTH_30"/>
    <property type="match status" value="1"/>
</dbReference>
<dbReference type="PANTHER" id="PTHR33744">
    <property type="entry name" value="CARBOHYDRATE DIACID REGULATOR"/>
    <property type="match status" value="1"/>
</dbReference>
<dbReference type="Pfam" id="PF17853">
    <property type="entry name" value="GGDEF_2"/>
    <property type="match status" value="1"/>
</dbReference>
<sequence length="410" mass="45808">MYPKLQYLVDSLATTLSRPATVEDRRQRLVVYSRHSDLPDAVRHTSILQRCVSAEVLAWLRQFELAKARQAVRIPHNVSLGMLPRVCIPIRHHDLLLGYLWLIDADESMSSEQIALAETATQDFALALYREVLAGELAHNRETEAITNLLLCGSDVQSYAARTLIEGRHFDPSLGVVVLVARPVLTPDAEPDAQVRLALEHALVNTRHRLPARHAVHLVSHSDGLLLFGMEGEVDELTVDLYASHLDHALQTAMSGLEQVSSSVIGIGQPRSELAQARDSYLEADQAARIAASMPDVSRIARWSQLGIYRVLAQLFSQDLGELVLHPGLERLFTDPEALPLLQTLETYLDLSGNVLATSERLKLHRTSLYYRIQRFEHLAGANLKDGNERLCLHLGLKLARFTGRYRPVC</sequence>
<dbReference type="SUPFAM" id="SSF46689">
    <property type="entry name" value="Homeodomain-like"/>
    <property type="match status" value="1"/>
</dbReference>
<evidence type="ECO:0000259" key="2">
    <source>
        <dbReference type="Pfam" id="PF13556"/>
    </source>
</evidence>
<dbReference type="InterPro" id="IPR025736">
    <property type="entry name" value="PucR_C-HTH_dom"/>
</dbReference>
<dbReference type="InterPro" id="IPR042070">
    <property type="entry name" value="PucR_C-HTH_sf"/>
</dbReference>
<organism evidence="4 5">
    <name type="scientific">Streptomyces sannanensis</name>
    <dbReference type="NCBI Taxonomy" id="285536"/>
    <lineage>
        <taxon>Bacteria</taxon>
        <taxon>Bacillati</taxon>
        <taxon>Actinomycetota</taxon>
        <taxon>Actinomycetes</taxon>
        <taxon>Kitasatosporales</taxon>
        <taxon>Streptomycetaceae</taxon>
        <taxon>Streptomyces</taxon>
    </lineage>
</organism>
<dbReference type="InterPro" id="IPR041522">
    <property type="entry name" value="CdaR_GGDEF"/>
</dbReference>
<dbReference type="EMBL" id="BAAAYL010000001">
    <property type="protein sequence ID" value="GAA3378055.1"/>
    <property type="molecule type" value="Genomic_DNA"/>
</dbReference>
<keyword evidence="5" id="KW-1185">Reference proteome</keyword>
<feature type="domain" description="CdaR GGDEF-like" evidence="3">
    <location>
        <begin position="169"/>
        <end position="290"/>
    </location>
</feature>
<feature type="domain" description="PucR C-terminal helix-turn-helix" evidence="2">
    <location>
        <begin position="341"/>
        <end position="399"/>
    </location>
</feature>
<evidence type="ECO:0000256" key="1">
    <source>
        <dbReference type="ARBA" id="ARBA00006754"/>
    </source>
</evidence>
<name>A0ABP6SJB6_9ACTN</name>
<dbReference type="Gene3D" id="1.10.10.2840">
    <property type="entry name" value="PucR C-terminal helix-turn-helix domain"/>
    <property type="match status" value="1"/>
</dbReference>
<dbReference type="Proteomes" id="UP001499990">
    <property type="component" value="Unassembled WGS sequence"/>
</dbReference>
<evidence type="ECO:0000313" key="5">
    <source>
        <dbReference type="Proteomes" id="UP001499990"/>
    </source>
</evidence>
<comment type="caution">
    <text evidence="4">The sequence shown here is derived from an EMBL/GenBank/DDBJ whole genome shotgun (WGS) entry which is preliminary data.</text>
</comment>
<evidence type="ECO:0000259" key="3">
    <source>
        <dbReference type="Pfam" id="PF17853"/>
    </source>
</evidence>
<proteinExistence type="inferred from homology"/>